<evidence type="ECO:0000313" key="6">
    <source>
        <dbReference type="EMBL" id="MFC3144329.1"/>
    </source>
</evidence>
<dbReference type="RefSeq" id="WP_379561225.1">
    <property type="nucleotide sequence ID" value="NZ_JBHRTB010000010.1"/>
</dbReference>
<reference evidence="7" key="1">
    <citation type="journal article" date="2019" name="Int. J. Syst. Evol. Microbiol.">
        <title>The Global Catalogue of Microorganisms (GCM) 10K type strain sequencing project: providing services to taxonomists for standard genome sequencing and annotation.</title>
        <authorList>
            <consortium name="The Broad Institute Genomics Platform"/>
            <consortium name="The Broad Institute Genome Sequencing Center for Infectious Disease"/>
            <person name="Wu L."/>
            <person name="Ma J."/>
        </authorList>
    </citation>
    <scope>NUCLEOTIDE SEQUENCE [LARGE SCALE GENOMIC DNA]</scope>
    <source>
        <strain evidence="7">KCTC 52366</strain>
    </source>
</reference>
<feature type="domain" description="Solute-binding protein family 5" evidence="5">
    <location>
        <begin position="69"/>
        <end position="438"/>
    </location>
</feature>
<feature type="signal peptide" evidence="4">
    <location>
        <begin position="1"/>
        <end position="22"/>
    </location>
</feature>
<dbReference type="InterPro" id="IPR030678">
    <property type="entry name" value="Peptide/Ni-bd"/>
</dbReference>
<dbReference type="Proteomes" id="UP001595632">
    <property type="component" value="Unassembled WGS sequence"/>
</dbReference>
<dbReference type="Gene3D" id="3.40.190.10">
    <property type="entry name" value="Periplasmic binding protein-like II"/>
    <property type="match status" value="1"/>
</dbReference>
<dbReference type="PANTHER" id="PTHR30290">
    <property type="entry name" value="PERIPLASMIC BINDING COMPONENT OF ABC TRANSPORTER"/>
    <property type="match status" value="1"/>
</dbReference>
<name>A0ABV7GRU5_9RHOB</name>
<dbReference type="PANTHER" id="PTHR30290:SF38">
    <property type="entry name" value="D,D-DIPEPTIDE-BINDING PERIPLASMIC PROTEIN DDPA-RELATED"/>
    <property type="match status" value="1"/>
</dbReference>
<protein>
    <submittedName>
        <fullName evidence="6">ABC transporter substrate-binding protein</fullName>
    </submittedName>
</protein>
<feature type="chain" id="PRO_5047302824" evidence="4">
    <location>
        <begin position="23"/>
        <end position="524"/>
    </location>
</feature>
<evidence type="ECO:0000256" key="3">
    <source>
        <dbReference type="ARBA" id="ARBA00022729"/>
    </source>
</evidence>
<organism evidence="6 7">
    <name type="scientific">Psychromarinibacter halotolerans</name>
    <dbReference type="NCBI Taxonomy" id="1775175"/>
    <lineage>
        <taxon>Bacteria</taxon>
        <taxon>Pseudomonadati</taxon>
        <taxon>Pseudomonadota</taxon>
        <taxon>Alphaproteobacteria</taxon>
        <taxon>Rhodobacterales</taxon>
        <taxon>Paracoccaceae</taxon>
        <taxon>Psychromarinibacter</taxon>
    </lineage>
</organism>
<dbReference type="InterPro" id="IPR039424">
    <property type="entry name" value="SBP_5"/>
</dbReference>
<proteinExistence type="inferred from homology"/>
<dbReference type="SUPFAM" id="SSF53850">
    <property type="entry name" value="Periplasmic binding protein-like II"/>
    <property type="match status" value="1"/>
</dbReference>
<evidence type="ECO:0000256" key="2">
    <source>
        <dbReference type="ARBA" id="ARBA00005695"/>
    </source>
</evidence>
<sequence length="524" mass="57602">MKRRHFLAGGAALFAAPSFVRAQSSNVLRFVPSSDLGVVDPIWTSSNLTRNHGYMVYDTLYGTDAEFNIKPQMVEGHTIEEDGLLWRLTLRPGLTFHDGEPVLARDCVASIKRWSGRDVFGQSLMAATAELTAPSDNVIQFRLHQPFPLLPNALAKLASSMCAIMPERLASASHTEQISEIIGSGPFRFNEEERVQGARVVYDRFEGYVPRDEAANRTAGGKHVNFDRVEWHIMPDHATAVNALAIGEVDWVQSPVTDLLPILTSNPDVNVEITDPTGNQGALRFNTLHPPFDNPEVRRAVLHAVSQSDFMAAVAGADPEMSNTGVGVFTKGTPMDSDAGMEALNGPRDLEESRRIIAESGYDGEPVVLLSPSNRPVIKAESEVAADLLQRLGMNVDLQPMDWSTLQGRRVMRDPVEEGGWNITFTYIAGIDTLDPASHQNTRGNGDSAPPGWPVSEELERLRTEWFEAPDFEAQKAACAAIQEQVFEDVPYIPLGQFFLPTAYRTTIEGIQPGFPVFYGVTKA</sequence>
<dbReference type="EMBL" id="JBHRTB010000010">
    <property type="protein sequence ID" value="MFC3144329.1"/>
    <property type="molecule type" value="Genomic_DNA"/>
</dbReference>
<dbReference type="PIRSF" id="PIRSF002741">
    <property type="entry name" value="MppA"/>
    <property type="match status" value="1"/>
</dbReference>
<keyword evidence="7" id="KW-1185">Reference proteome</keyword>
<dbReference type="Pfam" id="PF00496">
    <property type="entry name" value="SBP_bac_5"/>
    <property type="match status" value="1"/>
</dbReference>
<dbReference type="Gene3D" id="3.10.105.10">
    <property type="entry name" value="Dipeptide-binding Protein, Domain 3"/>
    <property type="match status" value="1"/>
</dbReference>
<accession>A0ABV7GRU5</accession>
<keyword evidence="3 4" id="KW-0732">Signal</keyword>
<evidence type="ECO:0000256" key="1">
    <source>
        <dbReference type="ARBA" id="ARBA00004418"/>
    </source>
</evidence>
<evidence type="ECO:0000259" key="5">
    <source>
        <dbReference type="Pfam" id="PF00496"/>
    </source>
</evidence>
<dbReference type="CDD" id="cd08502">
    <property type="entry name" value="PBP2_NikA_DppA_OppA_like_16"/>
    <property type="match status" value="1"/>
</dbReference>
<comment type="caution">
    <text evidence="6">The sequence shown here is derived from an EMBL/GenBank/DDBJ whole genome shotgun (WGS) entry which is preliminary data.</text>
</comment>
<evidence type="ECO:0000256" key="4">
    <source>
        <dbReference type="SAM" id="SignalP"/>
    </source>
</evidence>
<evidence type="ECO:0000313" key="7">
    <source>
        <dbReference type="Proteomes" id="UP001595632"/>
    </source>
</evidence>
<comment type="similarity">
    <text evidence="2">Belongs to the bacterial solute-binding protein 5 family.</text>
</comment>
<comment type="subcellular location">
    <subcellularLocation>
        <location evidence="1">Periplasm</location>
    </subcellularLocation>
</comment>
<gene>
    <name evidence="6" type="ORF">ACFOGP_16520</name>
</gene>
<dbReference type="InterPro" id="IPR000914">
    <property type="entry name" value="SBP_5_dom"/>
</dbReference>